<dbReference type="PROSITE" id="PS51371">
    <property type="entry name" value="CBS"/>
    <property type="match status" value="1"/>
</dbReference>
<evidence type="ECO:0000259" key="2">
    <source>
        <dbReference type="PROSITE" id="PS51371"/>
    </source>
</evidence>
<dbReference type="InterPro" id="IPR029044">
    <property type="entry name" value="Nucleotide-diphossugar_trans"/>
</dbReference>
<evidence type="ECO:0000313" key="3">
    <source>
        <dbReference type="EMBL" id="QGM45240.1"/>
    </source>
</evidence>
<proteinExistence type="predicted"/>
<feature type="domain" description="CBS" evidence="2">
    <location>
        <begin position="67"/>
        <end position="123"/>
    </location>
</feature>
<keyword evidence="4" id="KW-1185">Reference proteome</keyword>
<dbReference type="Gene3D" id="3.90.550.10">
    <property type="entry name" value="Spore Coat Polysaccharide Biosynthesis Protein SpsA, Chain A"/>
    <property type="match status" value="1"/>
</dbReference>
<dbReference type="EMBL" id="CP046052">
    <property type="protein sequence ID" value="QGM45240.1"/>
    <property type="molecule type" value="Genomic_DNA"/>
</dbReference>
<dbReference type="InterPro" id="IPR050486">
    <property type="entry name" value="Mannose-1P_guanyltransferase"/>
</dbReference>
<evidence type="ECO:0000256" key="1">
    <source>
        <dbReference type="PROSITE-ProRule" id="PRU00703"/>
    </source>
</evidence>
<reference evidence="3 4" key="1">
    <citation type="submission" date="2019-11" db="EMBL/GenBank/DDBJ databases">
        <title>The genome sequence of Methylocystis heyeri.</title>
        <authorList>
            <person name="Oshkin I.Y."/>
            <person name="Miroshnikov K."/>
            <person name="Dedysh S.N."/>
        </authorList>
    </citation>
    <scope>NUCLEOTIDE SEQUENCE [LARGE SCALE GENOMIC DNA]</scope>
    <source>
        <strain evidence="3 4">H2</strain>
    </source>
</reference>
<dbReference type="CDD" id="cd06426">
    <property type="entry name" value="NTP_transferase_like_2"/>
    <property type="match status" value="1"/>
</dbReference>
<evidence type="ECO:0000313" key="4">
    <source>
        <dbReference type="Proteomes" id="UP000309061"/>
    </source>
</evidence>
<dbReference type="GO" id="GO:0016740">
    <property type="term" value="F:transferase activity"/>
    <property type="evidence" value="ECO:0007669"/>
    <property type="project" value="UniProtKB-KW"/>
</dbReference>
<organism evidence="3 4">
    <name type="scientific">Methylocystis heyeri</name>
    <dbReference type="NCBI Taxonomy" id="391905"/>
    <lineage>
        <taxon>Bacteria</taxon>
        <taxon>Pseudomonadati</taxon>
        <taxon>Pseudomonadota</taxon>
        <taxon>Alphaproteobacteria</taxon>
        <taxon>Hyphomicrobiales</taxon>
        <taxon>Methylocystaceae</taxon>
        <taxon>Methylocystis</taxon>
    </lineage>
</organism>
<sequence>MKTDLDDIVIGEQATVLDAIQAIDRGAVNLALVVGPERRLIATVTDGDTRRGILRGVGLDAPVSEVMRRNPLAVEENDSRTAALRLMREHKISQVPVVDAEGRVLGLELIGEMIEPSSNERWVVLMAGGRGDRLRPLTDSIPKPMLPIGGRPLLESIIRNLSAQGFRKFYISVNYKREIIQSYFRDGRDFDVEIQYLVENEKLGTAGSLALLPSRPTKPFIVMNADLMTLVHFQSLLRFHEDHVADATVCVREHVTQSPFGVVRFEGVRLVGIDEKPKYSHMINAGIYVLAPEALDYVKAGEACDMPTVCEAMIVKGSKVCVFPIRESWVDIGNKDDMEKARREFGGLFPEML</sequence>
<dbReference type="Gene3D" id="3.10.580.10">
    <property type="entry name" value="CBS-domain"/>
    <property type="match status" value="1"/>
</dbReference>
<protein>
    <submittedName>
        <fullName evidence="3">NTP transferase domain-containing protein</fullName>
    </submittedName>
</protein>
<name>A0A6B8KFN2_9HYPH</name>
<dbReference type="Pfam" id="PF00483">
    <property type="entry name" value="NTP_transferase"/>
    <property type="match status" value="1"/>
</dbReference>
<dbReference type="RefSeq" id="WP_136495522.1">
    <property type="nucleotide sequence ID" value="NZ_CP046052.1"/>
</dbReference>
<dbReference type="Pfam" id="PF00571">
    <property type="entry name" value="CBS"/>
    <property type="match status" value="1"/>
</dbReference>
<dbReference type="CDD" id="cd04607">
    <property type="entry name" value="CBS_pair_NTP_transferase_assoc"/>
    <property type="match status" value="1"/>
</dbReference>
<dbReference type="Proteomes" id="UP000309061">
    <property type="component" value="Chromosome"/>
</dbReference>
<accession>A0A6B8KFN2</accession>
<dbReference type="InterPro" id="IPR046342">
    <property type="entry name" value="CBS_dom_sf"/>
</dbReference>
<keyword evidence="3" id="KW-0808">Transferase</keyword>
<dbReference type="InterPro" id="IPR000644">
    <property type="entry name" value="CBS_dom"/>
</dbReference>
<dbReference type="OrthoDB" id="9814110at2"/>
<dbReference type="KEGG" id="mhey:H2LOC_005770"/>
<dbReference type="PANTHER" id="PTHR22572">
    <property type="entry name" value="SUGAR-1-PHOSPHATE GUANYL TRANSFERASE"/>
    <property type="match status" value="1"/>
</dbReference>
<dbReference type="AlphaFoldDB" id="A0A6B8KFN2"/>
<dbReference type="SUPFAM" id="SSF53448">
    <property type="entry name" value="Nucleotide-diphospho-sugar transferases"/>
    <property type="match status" value="1"/>
</dbReference>
<dbReference type="InterPro" id="IPR005835">
    <property type="entry name" value="NTP_transferase_dom"/>
</dbReference>
<dbReference type="SUPFAM" id="SSF54631">
    <property type="entry name" value="CBS-domain pair"/>
    <property type="match status" value="1"/>
</dbReference>
<keyword evidence="1" id="KW-0129">CBS domain</keyword>
<gene>
    <name evidence="3" type="ORF">H2LOC_005770</name>
</gene>